<dbReference type="InterPro" id="IPR012902">
    <property type="entry name" value="N_methyl_site"/>
</dbReference>
<accession>A0A2H0W0L9</accession>
<dbReference type="Proteomes" id="UP000230935">
    <property type="component" value="Unassembled WGS sequence"/>
</dbReference>
<keyword evidence="1" id="KW-0472">Membrane</keyword>
<proteinExistence type="predicted"/>
<dbReference type="EMBL" id="PEZZ01000030">
    <property type="protein sequence ID" value="PIS04925.1"/>
    <property type="molecule type" value="Genomic_DNA"/>
</dbReference>
<name>A0A2H0W0L9_9BACT</name>
<keyword evidence="1" id="KW-1133">Transmembrane helix</keyword>
<keyword evidence="1" id="KW-0812">Transmembrane</keyword>
<feature type="transmembrane region" description="Helical" evidence="1">
    <location>
        <begin position="16"/>
        <end position="38"/>
    </location>
</feature>
<dbReference type="AlphaFoldDB" id="A0A2H0W0L9"/>
<evidence type="ECO:0000313" key="2">
    <source>
        <dbReference type="EMBL" id="PIS04925.1"/>
    </source>
</evidence>
<organism evidence="2 3">
    <name type="scientific">Candidatus Buchananbacteria bacterium CG10_big_fil_rev_8_21_14_0_10_42_9</name>
    <dbReference type="NCBI Taxonomy" id="1974526"/>
    <lineage>
        <taxon>Bacteria</taxon>
        <taxon>Candidatus Buchananiibacteriota</taxon>
    </lineage>
</organism>
<sequence length="162" mass="17848">MIEDLRPREGFTLIEMLIYVALIAASAVIFTSFVVDVIDNSARIITVKEVHQNSRLILARLSQEIKTAKDFSGTFPGESIQLTRTDDTVITLAYDNLTNAVTLDGAPISSDEVRVTALTFDNNVSNVIEIDLTVEQGNPNANVERNYLIDLSTAATVRRGIY</sequence>
<gene>
    <name evidence="2" type="ORF">COT81_03850</name>
</gene>
<evidence type="ECO:0008006" key="4">
    <source>
        <dbReference type="Google" id="ProtNLM"/>
    </source>
</evidence>
<reference evidence="3" key="1">
    <citation type="submission" date="2017-09" db="EMBL/GenBank/DDBJ databases">
        <title>Depth-based differentiation of microbial function through sediment-hosted aquifers and enrichment of novel symbionts in the deep terrestrial subsurface.</title>
        <authorList>
            <person name="Probst A.J."/>
            <person name="Ladd B."/>
            <person name="Jarett J.K."/>
            <person name="Geller-Mcgrath D.E."/>
            <person name="Sieber C.M.K."/>
            <person name="Emerson J.B."/>
            <person name="Anantharaman K."/>
            <person name="Thomas B.C."/>
            <person name="Malmstrom R."/>
            <person name="Stieglmeier M."/>
            <person name="Klingl A."/>
            <person name="Woyke T."/>
            <person name="Ryan C.M."/>
            <person name="Banfield J.F."/>
        </authorList>
    </citation>
    <scope>NUCLEOTIDE SEQUENCE [LARGE SCALE GENOMIC DNA]</scope>
</reference>
<protein>
    <recommendedName>
        <fullName evidence="4">Prepilin-type N-terminal cleavage/methylation domain-containing protein</fullName>
    </recommendedName>
</protein>
<dbReference type="Pfam" id="PF07963">
    <property type="entry name" value="N_methyl"/>
    <property type="match status" value="1"/>
</dbReference>
<evidence type="ECO:0000313" key="3">
    <source>
        <dbReference type="Proteomes" id="UP000230935"/>
    </source>
</evidence>
<comment type="caution">
    <text evidence="2">The sequence shown here is derived from an EMBL/GenBank/DDBJ whole genome shotgun (WGS) entry which is preliminary data.</text>
</comment>
<evidence type="ECO:0000256" key="1">
    <source>
        <dbReference type="SAM" id="Phobius"/>
    </source>
</evidence>